<sequence>MPTPSSQPDDELVALGTRLRDARETIGFTQSEVSGAIGIPRTSVLAIEAGKRNVTTAELKKFARLYRRSIEWLLGEAEPDLSSNVALFRATDALSPRDREQVLRFAEFLASGRPPEDSGAS</sequence>
<dbReference type="PROSITE" id="PS50943">
    <property type="entry name" value="HTH_CROC1"/>
    <property type="match status" value="1"/>
</dbReference>
<name>A0A5S4V3U0_9MICO</name>
<dbReference type="SMART" id="SM00530">
    <property type="entry name" value="HTH_XRE"/>
    <property type="match status" value="1"/>
</dbReference>
<accession>A0A5S4V3U0</accession>
<dbReference type="GO" id="GO:0003677">
    <property type="term" value="F:DNA binding"/>
    <property type="evidence" value="ECO:0007669"/>
    <property type="project" value="InterPro"/>
</dbReference>
<gene>
    <name evidence="2" type="ORF">FYC51_03810</name>
</gene>
<dbReference type="PANTHER" id="PTHR43236">
    <property type="entry name" value="ANTITOXIN HIGA1"/>
    <property type="match status" value="1"/>
</dbReference>
<dbReference type="SUPFAM" id="SSF47413">
    <property type="entry name" value="lambda repressor-like DNA-binding domains"/>
    <property type="match status" value="1"/>
</dbReference>
<organism evidence="2 3">
    <name type="scientific">Agromyces mariniharenae</name>
    <dbReference type="NCBI Taxonomy" id="2604423"/>
    <lineage>
        <taxon>Bacteria</taxon>
        <taxon>Bacillati</taxon>
        <taxon>Actinomycetota</taxon>
        <taxon>Actinomycetes</taxon>
        <taxon>Micrococcales</taxon>
        <taxon>Microbacteriaceae</taxon>
        <taxon>Agromyces</taxon>
    </lineage>
</organism>
<keyword evidence="3" id="KW-1185">Reference proteome</keyword>
<reference evidence="2 3" key="1">
    <citation type="submission" date="2019-08" db="EMBL/GenBank/DDBJ databases">
        <authorList>
            <person name="Hu J."/>
        </authorList>
    </citation>
    <scope>NUCLEOTIDE SEQUENCE [LARGE SCALE GENOMIC DNA]</scope>
    <source>
        <strain evidence="2 3">NEAU-184</strain>
    </source>
</reference>
<evidence type="ECO:0000313" key="3">
    <source>
        <dbReference type="Proteomes" id="UP000325243"/>
    </source>
</evidence>
<feature type="domain" description="HTH cro/C1-type" evidence="1">
    <location>
        <begin position="19"/>
        <end position="73"/>
    </location>
</feature>
<dbReference type="RefSeq" id="WP_148732331.1">
    <property type="nucleotide sequence ID" value="NZ_VSSB01000001.1"/>
</dbReference>
<dbReference type="PANTHER" id="PTHR43236:SF1">
    <property type="entry name" value="BLL7220 PROTEIN"/>
    <property type="match status" value="1"/>
</dbReference>
<protein>
    <submittedName>
        <fullName evidence="2">Helix-turn-helix transcriptional regulator</fullName>
    </submittedName>
</protein>
<evidence type="ECO:0000259" key="1">
    <source>
        <dbReference type="PROSITE" id="PS50943"/>
    </source>
</evidence>
<proteinExistence type="predicted"/>
<evidence type="ECO:0000313" key="2">
    <source>
        <dbReference type="EMBL" id="TYL52868.1"/>
    </source>
</evidence>
<comment type="caution">
    <text evidence="2">The sequence shown here is derived from an EMBL/GenBank/DDBJ whole genome shotgun (WGS) entry which is preliminary data.</text>
</comment>
<dbReference type="EMBL" id="VSSB01000001">
    <property type="protein sequence ID" value="TYL52868.1"/>
    <property type="molecule type" value="Genomic_DNA"/>
</dbReference>
<dbReference type="InterPro" id="IPR001387">
    <property type="entry name" value="Cro/C1-type_HTH"/>
</dbReference>
<dbReference type="Proteomes" id="UP000325243">
    <property type="component" value="Unassembled WGS sequence"/>
</dbReference>
<dbReference type="InterPro" id="IPR010982">
    <property type="entry name" value="Lambda_DNA-bd_dom_sf"/>
</dbReference>
<dbReference type="CDD" id="cd00093">
    <property type="entry name" value="HTH_XRE"/>
    <property type="match status" value="1"/>
</dbReference>
<dbReference type="Pfam" id="PF01381">
    <property type="entry name" value="HTH_3"/>
    <property type="match status" value="1"/>
</dbReference>
<dbReference type="Gene3D" id="1.10.260.40">
    <property type="entry name" value="lambda repressor-like DNA-binding domains"/>
    <property type="match status" value="1"/>
</dbReference>
<dbReference type="AlphaFoldDB" id="A0A5S4V3U0"/>
<dbReference type="InterPro" id="IPR052345">
    <property type="entry name" value="Rad_response_metalloprotease"/>
</dbReference>